<evidence type="ECO:0000313" key="3">
    <source>
        <dbReference type="EMBL" id="OGD62309.1"/>
    </source>
</evidence>
<dbReference type="EMBL" id="MEZY01000051">
    <property type="protein sequence ID" value="OGD62309.1"/>
    <property type="molecule type" value="Genomic_DNA"/>
</dbReference>
<keyword evidence="2" id="KW-0732">Signal</keyword>
<feature type="chain" id="PRO_5009518280" description="DUF5667 domain-containing protein" evidence="2">
    <location>
        <begin position="23"/>
        <end position="324"/>
    </location>
</feature>
<evidence type="ECO:0000256" key="1">
    <source>
        <dbReference type="SAM" id="MobiDB-lite"/>
    </source>
</evidence>
<name>A0A1F5E4H3_9BACT</name>
<accession>A0A1F5E4H3</accession>
<evidence type="ECO:0008006" key="5">
    <source>
        <dbReference type="Google" id="ProtNLM"/>
    </source>
</evidence>
<dbReference type="Proteomes" id="UP000178583">
    <property type="component" value="Unassembled WGS sequence"/>
</dbReference>
<dbReference type="AlphaFoldDB" id="A0A1F5E4H3"/>
<feature type="compositionally biased region" description="Low complexity" evidence="1">
    <location>
        <begin position="308"/>
        <end position="324"/>
    </location>
</feature>
<reference evidence="3 4" key="1">
    <citation type="journal article" date="2016" name="Nat. Commun.">
        <title>Thousands of microbial genomes shed light on interconnected biogeochemical processes in an aquifer system.</title>
        <authorList>
            <person name="Anantharaman K."/>
            <person name="Brown C.T."/>
            <person name="Hug L.A."/>
            <person name="Sharon I."/>
            <person name="Castelle C.J."/>
            <person name="Probst A.J."/>
            <person name="Thomas B.C."/>
            <person name="Singh A."/>
            <person name="Wilkins M.J."/>
            <person name="Karaoz U."/>
            <person name="Brodie E.L."/>
            <person name="Williams K.H."/>
            <person name="Hubbard S.S."/>
            <person name="Banfield J.F."/>
        </authorList>
    </citation>
    <scope>NUCLEOTIDE SEQUENCE [LARGE SCALE GENOMIC DNA]</scope>
</reference>
<feature type="region of interest" description="Disordered" evidence="1">
    <location>
        <begin position="282"/>
        <end position="324"/>
    </location>
</feature>
<feature type="signal peptide" evidence="2">
    <location>
        <begin position="1"/>
        <end position="22"/>
    </location>
</feature>
<organism evidence="3 4">
    <name type="scientific">Candidatus Berkelbacteria bacterium RIFOXYA2_FULL_43_10</name>
    <dbReference type="NCBI Taxonomy" id="1797472"/>
    <lineage>
        <taxon>Bacteria</taxon>
        <taxon>Candidatus Berkelbacteria</taxon>
    </lineage>
</organism>
<evidence type="ECO:0000256" key="2">
    <source>
        <dbReference type="SAM" id="SignalP"/>
    </source>
</evidence>
<protein>
    <recommendedName>
        <fullName evidence="5">DUF5667 domain-containing protein</fullName>
    </recommendedName>
</protein>
<gene>
    <name evidence="3" type="ORF">A2215_03690</name>
</gene>
<evidence type="ECO:0000313" key="4">
    <source>
        <dbReference type="Proteomes" id="UP000178583"/>
    </source>
</evidence>
<proteinExistence type="predicted"/>
<sequence length="324" mass="34569">MKKLLITLAVGLMVFSASPVLAADSQNELPTWLTYTKEWVVLNLFTWKSESKVKVLDDLASKRVDNIEEANQIGSDEDVITFADRYLQIKERETNRIETKNISAETMNMVATRETERQRILSKIRQESKSETVKTLMVQVQEEAVNRTKSAIEKKQQDADVENFQNDIVAAWRDPDGTIDPSNETDTRVYAAGTTAAGIDGVLIDGGEAKITQVGGELKIEYAPGTGPNSVTSDSGQKKWTIQQSNGTVIESYTSGGQVVIGQSTGVSGNVIVNTVVGGTSSSAQSVVGGSGGTSSVIIEGGDPGVKGSSDGSTDSGDGQNIVQ</sequence>
<dbReference type="STRING" id="1797472.A2215_03690"/>
<comment type="caution">
    <text evidence="3">The sequence shown here is derived from an EMBL/GenBank/DDBJ whole genome shotgun (WGS) entry which is preliminary data.</text>
</comment>